<dbReference type="InterPro" id="IPR011697">
    <property type="entry name" value="Peptidase_C26"/>
</dbReference>
<comment type="caution">
    <text evidence="1">The sequence shown here is derived from an EMBL/GenBank/DDBJ whole genome shotgun (WGS) entry which is preliminary data.</text>
</comment>
<dbReference type="RefSeq" id="WP_045808809.1">
    <property type="nucleotide sequence ID" value="NZ_LANX01000001.1"/>
</dbReference>
<dbReference type="AlphaFoldDB" id="A0A0F3NQ01"/>
<dbReference type="Proteomes" id="UP000033562">
    <property type="component" value="Unassembled WGS sequence"/>
</dbReference>
<protein>
    <submittedName>
        <fullName evidence="1">Peptidase C26 family protein</fullName>
    </submittedName>
</protein>
<dbReference type="PATRIC" id="fig|1359163.3.peg.357"/>
<organism evidence="1 2">
    <name type="scientific">Candidatus Neoehrlichia procyonis str. RAC413</name>
    <dbReference type="NCBI Taxonomy" id="1359163"/>
    <lineage>
        <taxon>Bacteria</taxon>
        <taxon>Pseudomonadati</taxon>
        <taxon>Pseudomonadota</taxon>
        <taxon>Alphaproteobacteria</taxon>
        <taxon>Rickettsiales</taxon>
        <taxon>Anaplasmataceae</taxon>
        <taxon>Candidatus Neoehrlichia</taxon>
    </lineage>
</organism>
<dbReference type="Pfam" id="PF07722">
    <property type="entry name" value="Peptidase_C26"/>
    <property type="match status" value="1"/>
</dbReference>
<dbReference type="SUPFAM" id="SSF52317">
    <property type="entry name" value="Class I glutamine amidotransferase-like"/>
    <property type="match status" value="1"/>
</dbReference>
<dbReference type="EMBL" id="LANX01000001">
    <property type="protein sequence ID" value="KJV68994.1"/>
    <property type="molecule type" value="Genomic_DNA"/>
</dbReference>
<dbReference type="InterPro" id="IPR029062">
    <property type="entry name" value="Class_I_gatase-like"/>
</dbReference>
<dbReference type="OrthoDB" id="7165221at2"/>
<dbReference type="Gene3D" id="3.40.50.880">
    <property type="match status" value="1"/>
</dbReference>
<gene>
    <name evidence="1" type="ORF">NLO413_0367</name>
</gene>
<proteinExistence type="predicted"/>
<reference evidence="1 2" key="1">
    <citation type="submission" date="2015-02" db="EMBL/GenBank/DDBJ databases">
        <title>Genome Sequencing of Rickettsiales.</title>
        <authorList>
            <person name="Daugherty S.C."/>
            <person name="Su Q."/>
            <person name="Abolude K."/>
            <person name="Beier-Sexton M."/>
            <person name="Carlyon J.A."/>
            <person name="Carter R."/>
            <person name="Day N.P."/>
            <person name="Dumler S.J."/>
            <person name="Dyachenko V."/>
            <person name="Godinez A."/>
            <person name="Kurtti T.J."/>
            <person name="Lichay M."/>
            <person name="Mullins K.E."/>
            <person name="Ott S."/>
            <person name="Pappas-Brown V."/>
            <person name="Paris D.H."/>
            <person name="Patel P."/>
            <person name="Richards A.L."/>
            <person name="Sadzewicz L."/>
            <person name="Sears K."/>
            <person name="Seidman D."/>
            <person name="Sengamalay N."/>
            <person name="Stenos J."/>
            <person name="Tallon L.J."/>
            <person name="Vincent G."/>
            <person name="Fraser C.M."/>
            <person name="Munderloh U."/>
            <person name="Dunning-Hotopp J.C."/>
        </authorList>
    </citation>
    <scope>NUCLEOTIDE SEQUENCE [LARGE SCALE GENOMIC DNA]</scope>
    <source>
        <strain evidence="1 2">RAC413</strain>
    </source>
</reference>
<evidence type="ECO:0000313" key="1">
    <source>
        <dbReference type="EMBL" id="KJV68994.1"/>
    </source>
</evidence>
<name>A0A0F3NQ01_9RICK</name>
<accession>A0A0F3NQ01</accession>
<keyword evidence="2" id="KW-1185">Reference proteome</keyword>
<dbReference type="GO" id="GO:0016787">
    <property type="term" value="F:hydrolase activity"/>
    <property type="evidence" value="ECO:0007669"/>
    <property type="project" value="InterPro"/>
</dbReference>
<evidence type="ECO:0000313" key="2">
    <source>
        <dbReference type="Proteomes" id="UP000033562"/>
    </source>
</evidence>
<sequence>MKIYTFNNNKASFFLIIVLFLFLLLPCQQSVCANLKNTPKNNVIVGILSTSVPSYPTEYQTAVKISKIFNDKGIKVILIDYNKIIKFARELNNCDVEISNQSIDYALQKFISDNNINRILIPGNKYNISSSPLSPSPNRQLVTSSIAKVVRNNPKIHLLAICGGIQGVMHAQGILVNRVDGMLQSQDSASVHVISLPDPTSKNANLKKVIIDSNSRLAYIINKVSKQQSSKIITYFPDVHHEAINNNSENIDKMHALGYKIAAMSEDGMIEVIEDKNNNILLQMHPEYLLMNSQEKLTDNHRKKAIMIANIIFDDFLYRS</sequence>